<feature type="region of interest" description="Disordered" evidence="1">
    <location>
        <begin position="43"/>
        <end position="63"/>
    </location>
</feature>
<reference evidence="2 3" key="1">
    <citation type="submission" date="2019-05" db="EMBL/GenBank/DDBJ databases">
        <title>Another draft genome of Portunus trituberculatus and its Hox gene families provides insights of decapod evolution.</title>
        <authorList>
            <person name="Jeong J.-H."/>
            <person name="Song I."/>
            <person name="Kim S."/>
            <person name="Choi T."/>
            <person name="Kim D."/>
            <person name="Ryu S."/>
            <person name="Kim W."/>
        </authorList>
    </citation>
    <scope>NUCLEOTIDE SEQUENCE [LARGE SCALE GENOMIC DNA]</scope>
    <source>
        <tissue evidence="2">Muscle</tissue>
    </source>
</reference>
<organism evidence="2 3">
    <name type="scientific">Portunus trituberculatus</name>
    <name type="common">Swimming crab</name>
    <name type="synonym">Neptunus trituberculatus</name>
    <dbReference type="NCBI Taxonomy" id="210409"/>
    <lineage>
        <taxon>Eukaryota</taxon>
        <taxon>Metazoa</taxon>
        <taxon>Ecdysozoa</taxon>
        <taxon>Arthropoda</taxon>
        <taxon>Crustacea</taxon>
        <taxon>Multicrustacea</taxon>
        <taxon>Malacostraca</taxon>
        <taxon>Eumalacostraca</taxon>
        <taxon>Eucarida</taxon>
        <taxon>Decapoda</taxon>
        <taxon>Pleocyemata</taxon>
        <taxon>Brachyura</taxon>
        <taxon>Eubrachyura</taxon>
        <taxon>Portunoidea</taxon>
        <taxon>Portunidae</taxon>
        <taxon>Portuninae</taxon>
        <taxon>Portunus</taxon>
    </lineage>
</organism>
<name>A0A5B7I0L0_PORTR</name>
<protein>
    <submittedName>
        <fullName evidence="2">Uncharacterized protein</fullName>
    </submittedName>
</protein>
<accession>A0A5B7I0L0</accession>
<keyword evidence="3" id="KW-1185">Reference proteome</keyword>
<sequence>MSLVLLVPGHSHGKAPVQQRMEGPFCPPTTSTEHIGYYTATSRNKNRAQRDRKALTQLENLSC</sequence>
<dbReference type="EMBL" id="VSRR010045421">
    <property type="protein sequence ID" value="MPC77262.1"/>
    <property type="molecule type" value="Genomic_DNA"/>
</dbReference>
<evidence type="ECO:0000313" key="3">
    <source>
        <dbReference type="Proteomes" id="UP000324222"/>
    </source>
</evidence>
<proteinExistence type="predicted"/>
<comment type="caution">
    <text evidence="2">The sequence shown here is derived from an EMBL/GenBank/DDBJ whole genome shotgun (WGS) entry which is preliminary data.</text>
</comment>
<gene>
    <name evidence="2" type="ORF">E2C01_071713</name>
</gene>
<dbReference type="Proteomes" id="UP000324222">
    <property type="component" value="Unassembled WGS sequence"/>
</dbReference>
<dbReference type="AlphaFoldDB" id="A0A5B7I0L0"/>
<evidence type="ECO:0000256" key="1">
    <source>
        <dbReference type="SAM" id="MobiDB-lite"/>
    </source>
</evidence>
<evidence type="ECO:0000313" key="2">
    <source>
        <dbReference type="EMBL" id="MPC77262.1"/>
    </source>
</evidence>